<dbReference type="Pfam" id="PF13376">
    <property type="entry name" value="OmdA"/>
    <property type="match status" value="1"/>
</dbReference>
<dbReference type="EMBL" id="JBHSDR010000006">
    <property type="protein sequence ID" value="MFC4295331.1"/>
    <property type="molecule type" value="Genomic_DNA"/>
</dbReference>
<dbReference type="Proteomes" id="UP001595828">
    <property type="component" value="Unassembled WGS sequence"/>
</dbReference>
<accession>A0ABV8RSM7</accession>
<evidence type="ECO:0000313" key="2">
    <source>
        <dbReference type="EMBL" id="MFC4295331.1"/>
    </source>
</evidence>
<dbReference type="InterPro" id="IPR014922">
    <property type="entry name" value="YdhG-like"/>
</dbReference>
<evidence type="ECO:0000313" key="3">
    <source>
        <dbReference type="Proteomes" id="UP001595828"/>
    </source>
</evidence>
<protein>
    <submittedName>
        <fullName evidence="2">YdeI family protein</fullName>
    </submittedName>
</protein>
<dbReference type="RefSeq" id="WP_379538811.1">
    <property type="nucleotide sequence ID" value="NZ_JBHSDR010000006.1"/>
</dbReference>
<comment type="caution">
    <text evidence="2">The sequence shown here is derived from an EMBL/GenBank/DDBJ whole genome shotgun (WGS) entry which is preliminary data.</text>
</comment>
<feature type="domain" description="YdhG-like" evidence="1">
    <location>
        <begin position="19"/>
        <end position="111"/>
    </location>
</feature>
<dbReference type="Gene3D" id="3.90.1150.200">
    <property type="match status" value="1"/>
</dbReference>
<name>A0ABV8RSM7_9SPHN</name>
<gene>
    <name evidence="2" type="ORF">ACFO0A_09720</name>
</gene>
<organism evidence="2 3">
    <name type="scientific">Novosphingobium tardum</name>
    <dbReference type="NCBI Taxonomy" id="1538021"/>
    <lineage>
        <taxon>Bacteria</taxon>
        <taxon>Pseudomonadati</taxon>
        <taxon>Pseudomonadota</taxon>
        <taxon>Alphaproteobacteria</taxon>
        <taxon>Sphingomonadales</taxon>
        <taxon>Sphingomonadaceae</taxon>
        <taxon>Novosphingobium</taxon>
    </lineage>
</organism>
<sequence length="196" mass="21585">MSTDERIDRFIAEAEPFARPILEHLRALVRRALPHADETIKWSMPHFTVKGRNIAGMAAFKAHAAFVIHGEGRQSGAPNDGMGQYGKVRTITDLPDDATLTARLQQVAALVEAGAPVRAKPKQPKPEIEVPGDFAAALETSAKAKAFFAGLARSHRRDYLEWITGAKADATRSKRIADAVAWLGEGKKRNWKYEKC</sequence>
<proteinExistence type="predicted"/>
<dbReference type="Pfam" id="PF08818">
    <property type="entry name" value="DUF1801"/>
    <property type="match status" value="1"/>
</dbReference>
<evidence type="ECO:0000259" key="1">
    <source>
        <dbReference type="Pfam" id="PF08818"/>
    </source>
</evidence>
<keyword evidence="3" id="KW-1185">Reference proteome</keyword>
<reference evidence="3" key="1">
    <citation type="journal article" date="2019" name="Int. J. Syst. Evol. Microbiol.">
        <title>The Global Catalogue of Microorganisms (GCM) 10K type strain sequencing project: providing services to taxonomists for standard genome sequencing and annotation.</title>
        <authorList>
            <consortium name="The Broad Institute Genomics Platform"/>
            <consortium name="The Broad Institute Genome Sequencing Center for Infectious Disease"/>
            <person name="Wu L."/>
            <person name="Ma J."/>
        </authorList>
    </citation>
    <scope>NUCLEOTIDE SEQUENCE [LARGE SCALE GENOMIC DNA]</scope>
    <source>
        <strain evidence="3">CGMCC 1.12989</strain>
    </source>
</reference>
<dbReference type="SUPFAM" id="SSF159888">
    <property type="entry name" value="YdhG-like"/>
    <property type="match status" value="1"/>
</dbReference>